<accession>A0A0F9FV64</accession>
<dbReference type="CDD" id="cd06223">
    <property type="entry name" value="PRTases_typeI"/>
    <property type="match status" value="1"/>
</dbReference>
<comment type="caution">
    <text evidence="1">The sequence shown here is derived from an EMBL/GenBank/DDBJ whole genome shotgun (WGS) entry which is preliminary data.</text>
</comment>
<proteinExistence type="predicted"/>
<dbReference type="EMBL" id="LAZR01030983">
    <property type="protein sequence ID" value="KKL55042.1"/>
    <property type="molecule type" value="Genomic_DNA"/>
</dbReference>
<organism evidence="1">
    <name type="scientific">marine sediment metagenome</name>
    <dbReference type="NCBI Taxonomy" id="412755"/>
    <lineage>
        <taxon>unclassified sequences</taxon>
        <taxon>metagenomes</taxon>
        <taxon>ecological metagenomes</taxon>
    </lineage>
</organism>
<evidence type="ECO:0000313" key="1">
    <source>
        <dbReference type="EMBL" id="KKL55042.1"/>
    </source>
</evidence>
<dbReference type="AlphaFoldDB" id="A0A0F9FV64"/>
<sequence length="162" mass="18143">MFEECRVEGNFTLSSGRKSDVFYDFDLLTPREAAEYVEQLLRQMEPVFNWDEVDFIATPALGGIVPAFLTSFAKDKPLVIVDKEGHPRGPEFSTGNYLIVDDVITSFKAANRVVKALPESNCLGVAAYIFRGSYEDLNKQDFNAYYLARKEQETKHAGVAGS</sequence>
<dbReference type="InterPro" id="IPR000836">
    <property type="entry name" value="PRTase_dom"/>
</dbReference>
<reference evidence="1" key="1">
    <citation type="journal article" date="2015" name="Nature">
        <title>Complex archaea that bridge the gap between prokaryotes and eukaryotes.</title>
        <authorList>
            <person name="Spang A."/>
            <person name="Saw J.H."/>
            <person name="Jorgensen S.L."/>
            <person name="Zaremba-Niedzwiedzka K."/>
            <person name="Martijn J."/>
            <person name="Lind A.E."/>
            <person name="van Eijk R."/>
            <person name="Schleper C."/>
            <person name="Guy L."/>
            <person name="Ettema T.J."/>
        </authorList>
    </citation>
    <scope>NUCLEOTIDE SEQUENCE</scope>
</reference>
<dbReference type="InterPro" id="IPR029057">
    <property type="entry name" value="PRTase-like"/>
</dbReference>
<dbReference type="SUPFAM" id="SSF53271">
    <property type="entry name" value="PRTase-like"/>
    <property type="match status" value="1"/>
</dbReference>
<dbReference type="Gene3D" id="3.40.50.2020">
    <property type="match status" value="1"/>
</dbReference>
<protein>
    <recommendedName>
        <fullName evidence="2">Phosphoribosyltransferase domain-containing protein</fullName>
    </recommendedName>
</protein>
<gene>
    <name evidence="1" type="ORF">LCGC14_2259360</name>
</gene>
<evidence type="ECO:0008006" key="2">
    <source>
        <dbReference type="Google" id="ProtNLM"/>
    </source>
</evidence>
<name>A0A0F9FV64_9ZZZZ</name>